<dbReference type="Proteomes" id="UP000235116">
    <property type="component" value="Chromosome"/>
</dbReference>
<dbReference type="InterPro" id="IPR036291">
    <property type="entry name" value="NAD(P)-bd_dom_sf"/>
</dbReference>
<dbReference type="EMBL" id="CP022684">
    <property type="protein sequence ID" value="AUM11046.1"/>
    <property type="molecule type" value="Genomic_DNA"/>
</dbReference>
<dbReference type="EC" id="1.3.1.58" evidence="6"/>
<evidence type="ECO:0000256" key="2">
    <source>
        <dbReference type="ARBA" id="ARBA00023002"/>
    </source>
</evidence>
<name>A0A2K9LF91_9GAMM</name>
<evidence type="ECO:0000256" key="5">
    <source>
        <dbReference type="ARBA" id="ARBA00060518"/>
    </source>
</evidence>
<dbReference type="PRINTS" id="PR00081">
    <property type="entry name" value="GDHRDH"/>
</dbReference>
<dbReference type="InterPro" id="IPR020904">
    <property type="entry name" value="Sc_DH/Rdtase_CS"/>
</dbReference>
<sequence length="254" mass="27114">MELNGKIVAITGGGRGIGQAIAVGLAKKGAKIAILDLDQDALAKTKALVEAEGSEARGYQCNVADEEQVESTFSRIVADFGSIEGLVNNAGILRDAQLIKVKEGKVVKKMSAYHFELVVDVHMKGAFLCAREAAAHMVELGVKEGCIVSMSSIAYRGNFGQTNYSAAKAGIVSMSRVWAKELGPYNIRSMAVAPGTIETELLRSMPADILEDFAKMVPLRRIGNTDNIAQAVESIFENSYLSGDVMEVHGGFTI</sequence>
<evidence type="ECO:0000256" key="1">
    <source>
        <dbReference type="ARBA" id="ARBA00006484"/>
    </source>
</evidence>
<dbReference type="PANTHER" id="PTHR42760:SF135">
    <property type="entry name" value="BLL7886 PROTEIN"/>
    <property type="match status" value="1"/>
</dbReference>
<evidence type="ECO:0000256" key="6">
    <source>
        <dbReference type="ARBA" id="ARBA00066455"/>
    </source>
</evidence>
<comment type="similarity">
    <text evidence="1">Belongs to the short-chain dehydrogenases/reductases (SDR) family.</text>
</comment>
<keyword evidence="2 9" id="KW-0560">Oxidoreductase</keyword>
<dbReference type="GO" id="GO:0016616">
    <property type="term" value="F:oxidoreductase activity, acting on the CH-OH group of donors, NAD or NADP as acceptor"/>
    <property type="evidence" value="ECO:0007669"/>
    <property type="project" value="TreeGrafter"/>
</dbReference>
<comment type="catalytic activity">
    <reaction evidence="4">
        <text>(2R,3S)-2,3-dihydroxy-2,3-dihydro-p-cumate + NAD(+) = 2,3-dihydroxy-p-cumate + NADH + H(+)</text>
        <dbReference type="Rhea" id="RHEA:23772"/>
        <dbReference type="ChEBI" id="CHEBI:15378"/>
        <dbReference type="ChEBI" id="CHEBI:36647"/>
        <dbReference type="ChEBI" id="CHEBI:57540"/>
        <dbReference type="ChEBI" id="CHEBI:57945"/>
        <dbReference type="ChEBI" id="CHEBI:58420"/>
        <dbReference type="EC" id="1.3.1.58"/>
    </reaction>
</comment>
<dbReference type="FunFam" id="3.40.50.720:FF:000173">
    <property type="entry name" value="3-oxoacyl-[acyl-carrier protein] reductase"/>
    <property type="match status" value="1"/>
</dbReference>
<gene>
    <name evidence="9" type="primary">fabG</name>
    <name evidence="9" type="ORF">Kalk_00705</name>
</gene>
<evidence type="ECO:0000259" key="8">
    <source>
        <dbReference type="SMART" id="SM00822"/>
    </source>
</evidence>
<dbReference type="AlphaFoldDB" id="A0A2K9LF91"/>
<dbReference type="InterPro" id="IPR002347">
    <property type="entry name" value="SDR_fam"/>
</dbReference>
<dbReference type="GO" id="GO:0030497">
    <property type="term" value="P:fatty acid elongation"/>
    <property type="evidence" value="ECO:0007669"/>
    <property type="project" value="TreeGrafter"/>
</dbReference>
<evidence type="ECO:0000313" key="9">
    <source>
        <dbReference type="EMBL" id="AUM11046.1"/>
    </source>
</evidence>
<feature type="domain" description="Ketoreductase" evidence="8">
    <location>
        <begin position="6"/>
        <end position="196"/>
    </location>
</feature>
<evidence type="ECO:0000256" key="4">
    <source>
        <dbReference type="ARBA" id="ARBA00050226"/>
    </source>
</evidence>
<comment type="pathway">
    <text evidence="5">Aromatic compound metabolism; p-cumate degradation; acetaldehyde and pyruvate from p-cumate: step 2/7.</text>
</comment>
<organism evidence="9 10">
    <name type="scientific">Ketobacter alkanivorans</name>
    <dbReference type="NCBI Taxonomy" id="1917421"/>
    <lineage>
        <taxon>Bacteria</taxon>
        <taxon>Pseudomonadati</taxon>
        <taxon>Pseudomonadota</taxon>
        <taxon>Gammaproteobacteria</taxon>
        <taxon>Pseudomonadales</taxon>
        <taxon>Ketobacteraceae</taxon>
        <taxon>Ketobacter</taxon>
    </lineage>
</organism>
<accession>A0A2K9LF91</accession>
<evidence type="ECO:0000256" key="3">
    <source>
        <dbReference type="ARBA" id="ARBA00042907"/>
    </source>
</evidence>
<evidence type="ECO:0000313" key="10">
    <source>
        <dbReference type="Proteomes" id="UP000235116"/>
    </source>
</evidence>
<protein>
    <recommendedName>
        <fullName evidence="7">2,3-dihydroxy-2,3-dihydro-p-cumate dehydrogenase</fullName>
        <ecNumber evidence="6">1.3.1.58</ecNumber>
    </recommendedName>
    <alternativeName>
        <fullName evidence="3">Biphenyl-2,3-dihydro-2,3-diol dehydrogenase</fullName>
    </alternativeName>
</protein>
<keyword evidence="10" id="KW-1185">Reference proteome</keyword>
<dbReference type="SUPFAM" id="SSF51735">
    <property type="entry name" value="NAD(P)-binding Rossmann-fold domains"/>
    <property type="match status" value="1"/>
</dbReference>
<dbReference type="InterPro" id="IPR057326">
    <property type="entry name" value="KR_dom"/>
</dbReference>
<dbReference type="OrthoDB" id="9804774at2"/>
<evidence type="ECO:0000256" key="7">
    <source>
        <dbReference type="ARBA" id="ARBA00073443"/>
    </source>
</evidence>
<dbReference type="GO" id="GO:0018511">
    <property type="term" value="F:2,3-dihydroxy-2,3-dihydro-p-cumate dehydrogenase activity"/>
    <property type="evidence" value="ECO:0007669"/>
    <property type="project" value="UniProtKB-EC"/>
</dbReference>
<reference evidence="10" key="1">
    <citation type="submission" date="2017-08" db="EMBL/GenBank/DDBJ databases">
        <title>Direct submision.</title>
        <authorList>
            <person name="Kim S.-J."/>
            <person name="Rhee S.-K."/>
        </authorList>
    </citation>
    <scope>NUCLEOTIDE SEQUENCE [LARGE SCALE GENOMIC DNA]</scope>
    <source>
        <strain evidence="10">GI5</strain>
    </source>
</reference>
<dbReference type="PRINTS" id="PR00080">
    <property type="entry name" value="SDRFAMILY"/>
</dbReference>
<proteinExistence type="inferred from homology"/>
<dbReference type="Pfam" id="PF13561">
    <property type="entry name" value="adh_short_C2"/>
    <property type="match status" value="1"/>
</dbReference>
<dbReference type="PANTHER" id="PTHR42760">
    <property type="entry name" value="SHORT-CHAIN DEHYDROGENASES/REDUCTASES FAMILY MEMBER"/>
    <property type="match status" value="1"/>
</dbReference>
<dbReference type="NCBIfam" id="NF006072">
    <property type="entry name" value="PRK08217.1"/>
    <property type="match status" value="1"/>
</dbReference>
<dbReference type="SMART" id="SM00822">
    <property type="entry name" value="PKS_KR"/>
    <property type="match status" value="1"/>
</dbReference>
<dbReference type="Gene3D" id="3.40.50.720">
    <property type="entry name" value="NAD(P)-binding Rossmann-like Domain"/>
    <property type="match status" value="1"/>
</dbReference>
<dbReference type="KEGG" id="kak:Kalk_00705"/>
<dbReference type="PROSITE" id="PS00061">
    <property type="entry name" value="ADH_SHORT"/>
    <property type="match status" value="1"/>
</dbReference>